<dbReference type="CDD" id="cd22157">
    <property type="entry name" value="F-box_AtFBW1-like"/>
    <property type="match status" value="1"/>
</dbReference>
<organism evidence="3">
    <name type="scientific">Oryza barthii</name>
    <dbReference type="NCBI Taxonomy" id="65489"/>
    <lineage>
        <taxon>Eukaryota</taxon>
        <taxon>Viridiplantae</taxon>
        <taxon>Streptophyta</taxon>
        <taxon>Embryophyta</taxon>
        <taxon>Tracheophyta</taxon>
        <taxon>Spermatophyta</taxon>
        <taxon>Magnoliopsida</taxon>
        <taxon>Liliopsida</taxon>
        <taxon>Poales</taxon>
        <taxon>Poaceae</taxon>
        <taxon>BOP clade</taxon>
        <taxon>Oryzoideae</taxon>
        <taxon>Oryzeae</taxon>
        <taxon>Oryzinae</taxon>
        <taxon>Oryza</taxon>
    </lineage>
</organism>
<dbReference type="Proteomes" id="UP000026960">
    <property type="component" value="Chromosome 9"/>
</dbReference>
<dbReference type="Pfam" id="PF00646">
    <property type="entry name" value="F-box"/>
    <property type="match status" value="1"/>
</dbReference>
<feature type="region of interest" description="Disordered" evidence="1">
    <location>
        <begin position="1"/>
        <end position="21"/>
    </location>
</feature>
<dbReference type="InterPro" id="IPR001810">
    <property type="entry name" value="F-box_dom"/>
</dbReference>
<keyword evidence="4" id="KW-1185">Reference proteome</keyword>
<dbReference type="InterPro" id="IPR036047">
    <property type="entry name" value="F-box-like_dom_sf"/>
</dbReference>
<dbReference type="AlphaFoldDB" id="A0A0D3HA36"/>
<dbReference type="PaxDb" id="65489-OBART09G19750.1"/>
<dbReference type="Gene3D" id="1.20.1280.50">
    <property type="match status" value="1"/>
</dbReference>
<dbReference type="SMART" id="SM00256">
    <property type="entry name" value="FBOX"/>
    <property type="match status" value="1"/>
</dbReference>
<evidence type="ECO:0000259" key="2">
    <source>
        <dbReference type="SMART" id="SM00256"/>
    </source>
</evidence>
<protein>
    <recommendedName>
        <fullName evidence="2">F-box domain-containing protein</fullName>
    </recommendedName>
</protein>
<reference evidence="3" key="1">
    <citation type="journal article" date="2009" name="Rice">
        <title>De Novo Next Generation Sequencing of Plant Genomes.</title>
        <authorList>
            <person name="Rounsley S."/>
            <person name="Marri P.R."/>
            <person name="Yu Y."/>
            <person name="He R."/>
            <person name="Sisneros N."/>
            <person name="Goicoechea J.L."/>
            <person name="Lee S.J."/>
            <person name="Angelova A."/>
            <person name="Kudrna D."/>
            <person name="Luo M."/>
            <person name="Affourtit J."/>
            <person name="Desany B."/>
            <person name="Knight J."/>
            <person name="Niazi F."/>
            <person name="Egholm M."/>
            <person name="Wing R.A."/>
        </authorList>
    </citation>
    <scope>NUCLEOTIDE SEQUENCE [LARGE SCALE GENOMIC DNA]</scope>
    <source>
        <strain evidence="3">cv. IRGC 105608</strain>
    </source>
</reference>
<dbReference type="HOGENOM" id="CLU_1257776_0_0_1"/>
<name>A0A0D3HA36_9ORYZ</name>
<dbReference type="SUPFAM" id="SSF81383">
    <property type="entry name" value="F-box domain"/>
    <property type="match status" value="1"/>
</dbReference>
<dbReference type="EnsemblPlants" id="OBART09G19750.1">
    <property type="protein sequence ID" value="OBART09G19750.1"/>
    <property type="gene ID" value="OBART09G19750"/>
</dbReference>
<accession>A0A0D3HA36</accession>
<evidence type="ECO:0000256" key="1">
    <source>
        <dbReference type="SAM" id="MobiDB-lite"/>
    </source>
</evidence>
<evidence type="ECO:0000313" key="4">
    <source>
        <dbReference type="Proteomes" id="UP000026960"/>
    </source>
</evidence>
<sequence length="220" mass="24541">MADSEALTPPRPGKRPRHADPVMLPDDVVVDHILARVPAAAVVRLRAVCRAWRAALTSDHFEYELWTWSSPSWSRRCRISLASLERPMRGELGLGGLRLLPLCTSPADGRILLATSRHKVYAYDAGSNRVDTVRRMHELVDVPAEPALMLNIALHEESVAVVVGGGDVGRRRRLKMEVGKSGEVVGKREGRLERHPSDVKPDAFEMMKRMIGLAQMMFHN</sequence>
<proteinExistence type="predicted"/>
<dbReference type="STRING" id="65489.A0A0D3HA36"/>
<dbReference type="Gramene" id="OBART09G19750.1">
    <property type="protein sequence ID" value="OBART09G19750.1"/>
    <property type="gene ID" value="OBART09G19750"/>
</dbReference>
<evidence type="ECO:0000313" key="3">
    <source>
        <dbReference type="EnsemblPlants" id="OBART09G19750.1"/>
    </source>
</evidence>
<reference evidence="3" key="2">
    <citation type="submission" date="2015-03" db="UniProtKB">
        <authorList>
            <consortium name="EnsemblPlants"/>
        </authorList>
    </citation>
    <scope>IDENTIFICATION</scope>
</reference>
<feature type="domain" description="F-box" evidence="2">
    <location>
        <begin position="24"/>
        <end position="65"/>
    </location>
</feature>